<reference evidence="1" key="1">
    <citation type="submission" date="2020-03" db="EMBL/GenBank/DDBJ databases">
        <title>The deep terrestrial virosphere.</title>
        <authorList>
            <person name="Holmfeldt K."/>
            <person name="Nilsson E."/>
            <person name="Simone D."/>
            <person name="Lopez-Fernandez M."/>
            <person name="Wu X."/>
            <person name="de Brujin I."/>
            <person name="Lundin D."/>
            <person name="Andersson A."/>
            <person name="Bertilsson S."/>
            <person name="Dopson M."/>
        </authorList>
    </citation>
    <scope>NUCLEOTIDE SEQUENCE</scope>
    <source>
        <strain evidence="1">MM171A03406</strain>
    </source>
</reference>
<proteinExistence type="predicted"/>
<name>A0A6M3X522_9ZZZZ</name>
<protein>
    <submittedName>
        <fullName evidence="1">Uncharacterized protein</fullName>
    </submittedName>
</protein>
<organism evidence="1">
    <name type="scientific">viral metagenome</name>
    <dbReference type="NCBI Taxonomy" id="1070528"/>
    <lineage>
        <taxon>unclassified sequences</taxon>
        <taxon>metagenomes</taxon>
        <taxon>organismal metagenomes</taxon>
    </lineage>
</organism>
<accession>A0A6M3X522</accession>
<dbReference type="EMBL" id="MT143900">
    <property type="protein sequence ID" value="QJH92557.1"/>
    <property type="molecule type" value="Genomic_DNA"/>
</dbReference>
<sequence length="56" mass="6245">MSKAKPVLRMVTAPNKWKCQCGKVIQAGESCGKMGKLVFCMECLKKESKRHGDSTR</sequence>
<gene>
    <name evidence="1" type="ORF">MM171A03406_0007</name>
</gene>
<evidence type="ECO:0000313" key="1">
    <source>
        <dbReference type="EMBL" id="QJH92557.1"/>
    </source>
</evidence>
<dbReference type="AlphaFoldDB" id="A0A6M3X522"/>